<sequence>MTRYIIILLITIITFSGCEKYLDVKPDKSLVVPTTVADLRALLYNTSRMNSWYPSIQDGATDNQFVQTENLNRFTSLTAKNIYTWNDDVFNDDETNEWSMMYAAIYSCNLILEQLEKIEPVPVEKNQIEGEALFFRSFVFYNVAQLWAKPYEKNTAQTDLGIPLRLKSDIGEKSIRSSVEETYTKITNDLNRAVILLSVNSPYKTTPTKQAVYGLLARIYLSMEDYDKALSYADTCLSYSDALLDYNTLTMGSATSFPIPRYNEEIIFHANDFGRMVMSITYGRIDSNLYKSYESNDIRKTAFFRNRAGYYSFRGNYDGNSGMWFAGISTNEIYLIKAECEARAGNITTALQTVNELLKNRYNSTFIPFSSDNDETVLRFILDERRKELIWRGLRWSDLRRLNKDSRFSKTITRNIDGKIYTLEPNSPKYVFPIPNSVILNNGMQQNER</sequence>
<evidence type="ECO:0000256" key="5">
    <source>
        <dbReference type="ARBA" id="ARBA00023237"/>
    </source>
</evidence>
<accession>A0ABP7YET8</accession>
<organism evidence="8 9">
    <name type="scientific">Sphingobacterium kyonggiense</name>
    <dbReference type="NCBI Taxonomy" id="714075"/>
    <lineage>
        <taxon>Bacteria</taxon>
        <taxon>Pseudomonadati</taxon>
        <taxon>Bacteroidota</taxon>
        <taxon>Sphingobacteriia</taxon>
        <taxon>Sphingobacteriales</taxon>
        <taxon>Sphingobacteriaceae</taxon>
        <taxon>Sphingobacterium</taxon>
    </lineage>
</organism>
<comment type="subcellular location">
    <subcellularLocation>
        <location evidence="1">Cell outer membrane</location>
    </subcellularLocation>
</comment>
<evidence type="ECO:0000259" key="6">
    <source>
        <dbReference type="Pfam" id="PF07980"/>
    </source>
</evidence>
<protein>
    <recommendedName>
        <fullName evidence="10">SusD-like starch-binding protein associating with outer membrane</fullName>
    </recommendedName>
</protein>
<dbReference type="InterPro" id="IPR011990">
    <property type="entry name" value="TPR-like_helical_dom_sf"/>
</dbReference>
<evidence type="ECO:0008006" key="10">
    <source>
        <dbReference type="Google" id="ProtNLM"/>
    </source>
</evidence>
<feature type="domain" description="RagB/SusD" evidence="6">
    <location>
        <begin position="260"/>
        <end position="447"/>
    </location>
</feature>
<keyword evidence="5" id="KW-0998">Cell outer membrane</keyword>
<dbReference type="PROSITE" id="PS51257">
    <property type="entry name" value="PROKAR_LIPOPROTEIN"/>
    <property type="match status" value="1"/>
</dbReference>
<evidence type="ECO:0000313" key="9">
    <source>
        <dbReference type="Proteomes" id="UP001500101"/>
    </source>
</evidence>
<comment type="caution">
    <text evidence="8">The sequence shown here is derived from an EMBL/GenBank/DDBJ whole genome shotgun (WGS) entry which is preliminary data.</text>
</comment>
<dbReference type="EMBL" id="BAAAZI010000005">
    <property type="protein sequence ID" value="GAA4135073.1"/>
    <property type="molecule type" value="Genomic_DNA"/>
</dbReference>
<evidence type="ECO:0000256" key="1">
    <source>
        <dbReference type="ARBA" id="ARBA00004442"/>
    </source>
</evidence>
<dbReference type="InterPro" id="IPR012944">
    <property type="entry name" value="SusD_RagB_dom"/>
</dbReference>
<comment type="similarity">
    <text evidence="2">Belongs to the SusD family.</text>
</comment>
<dbReference type="Gene3D" id="1.25.40.390">
    <property type="match status" value="1"/>
</dbReference>
<keyword evidence="9" id="KW-1185">Reference proteome</keyword>
<keyword evidence="4" id="KW-0472">Membrane</keyword>
<proteinExistence type="inferred from homology"/>
<evidence type="ECO:0000256" key="4">
    <source>
        <dbReference type="ARBA" id="ARBA00023136"/>
    </source>
</evidence>
<dbReference type="RefSeq" id="WP_313260072.1">
    <property type="nucleotide sequence ID" value="NZ_BAAAZI010000005.1"/>
</dbReference>
<dbReference type="Pfam" id="PF07980">
    <property type="entry name" value="SusD_RagB"/>
    <property type="match status" value="1"/>
</dbReference>
<dbReference type="Proteomes" id="UP001500101">
    <property type="component" value="Unassembled WGS sequence"/>
</dbReference>
<keyword evidence="3" id="KW-0732">Signal</keyword>
<dbReference type="SUPFAM" id="SSF48452">
    <property type="entry name" value="TPR-like"/>
    <property type="match status" value="1"/>
</dbReference>
<dbReference type="InterPro" id="IPR033985">
    <property type="entry name" value="SusD-like_N"/>
</dbReference>
<evidence type="ECO:0000313" key="8">
    <source>
        <dbReference type="EMBL" id="GAA4135073.1"/>
    </source>
</evidence>
<gene>
    <name evidence="8" type="ORF">GCM10022216_08650</name>
</gene>
<evidence type="ECO:0000259" key="7">
    <source>
        <dbReference type="Pfam" id="PF14322"/>
    </source>
</evidence>
<reference evidence="9" key="1">
    <citation type="journal article" date="2019" name="Int. J. Syst. Evol. Microbiol.">
        <title>The Global Catalogue of Microorganisms (GCM) 10K type strain sequencing project: providing services to taxonomists for standard genome sequencing and annotation.</title>
        <authorList>
            <consortium name="The Broad Institute Genomics Platform"/>
            <consortium name="The Broad Institute Genome Sequencing Center for Infectious Disease"/>
            <person name="Wu L."/>
            <person name="Ma J."/>
        </authorList>
    </citation>
    <scope>NUCLEOTIDE SEQUENCE [LARGE SCALE GENOMIC DNA]</scope>
    <source>
        <strain evidence="9">JCM 16704</strain>
    </source>
</reference>
<dbReference type="Pfam" id="PF14322">
    <property type="entry name" value="SusD-like_3"/>
    <property type="match status" value="1"/>
</dbReference>
<evidence type="ECO:0000256" key="2">
    <source>
        <dbReference type="ARBA" id="ARBA00006275"/>
    </source>
</evidence>
<feature type="domain" description="SusD-like N-terminal" evidence="7">
    <location>
        <begin position="20"/>
        <end position="221"/>
    </location>
</feature>
<evidence type="ECO:0000256" key="3">
    <source>
        <dbReference type="ARBA" id="ARBA00022729"/>
    </source>
</evidence>
<name>A0ABP7YET8_9SPHI</name>